<proteinExistence type="predicted"/>
<name>A0A9D4SGS3_DERFA</name>
<dbReference type="InterPro" id="IPR036691">
    <property type="entry name" value="Endo/exonu/phosph_ase_sf"/>
</dbReference>
<gene>
    <name evidence="2" type="ORF">HUG17_8562</name>
</gene>
<dbReference type="EMBL" id="SDOV01000005">
    <property type="protein sequence ID" value="KAH7641093.1"/>
    <property type="molecule type" value="Genomic_DNA"/>
</dbReference>
<reference evidence="2" key="2">
    <citation type="journal article" date="2021" name="World Allergy Organ. J.">
        <title>Chromosome-level assembly of Dermatophagoides farinae genome and transcriptome reveals two novel allergens Der f 37 and Der f 39.</title>
        <authorList>
            <person name="Chen J."/>
            <person name="Cai Z."/>
            <person name="Fan D."/>
            <person name="Hu J."/>
            <person name="Hou Y."/>
            <person name="He Y."/>
            <person name="Zhang Z."/>
            <person name="Zhao Z."/>
            <person name="Gao P."/>
            <person name="Hu W."/>
            <person name="Sun J."/>
            <person name="Li J."/>
            <person name="Ji K."/>
        </authorList>
    </citation>
    <scope>NUCLEOTIDE SEQUENCE</scope>
    <source>
        <strain evidence="2">JKM2019</strain>
    </source>
</reference>
<dbReference type="Pfam" id="PF00078">
    <property type="entry name" value="RVT_1"/>
    <property type="match status" value="1"/>
</dbReference>
<organism evidence="2">
    <name type="scientific">Dermatophagoides farinae</name>
    <name type="common">American house dust mite</name>
    <dbReference type="NCBI Taxonomy" id="6954"/>
    <lineage>
        <taxon>Eukaryota</taxon>
        <taxon>Metazoa</taxon>
        <taxon>Ecdysozoa</taxon>
        <taxon>Arthropoda</taxon>
        <taxon>Chelicerata</taxon>
        <taxon>Arachnida</taxon>
        <taxon>Acari</taxon>
        <taxon>Acariformes</taxon>
        <taxon>Sarcoptiformes</taxon>
        <taxon>Astigmata</taxon>
        <taxon>Psoroptidia</taxon>
        <taxon>Analgoidea</taxon>
        <taxon>Pyroglyphidae</taxon>
        <taxon>Dermatophagoidinae</taxon>
        <taxon>Dermatophagoides</taxon>
    </lineage>
</organism>
<evidence type="ECO:0000259" key="1">
    <source>
        <dbReference type="PROSITE" id="PS50878"/>
    </source>
</evidence>
<accession>A0A9D4SGS3</accession>
<reference evidence="2" key="1">
    <citation type="submission" date="2020-06" db="EMBL/GenBank/DDBJ databases">
        <authorList>
            <person name="Ji K."/>
            <person name="Li J."/>
        </authorList>
    </citation>
    <scope>NUCLEOTIDE SEQUENCE</scope>
    <source>
        <strain evidence="2">JKM2019</strain>
        <tissue evidence="2">Whole body</tissue>
    </source>
</reference>
<dbReference type="GO" id="GO:0071897">
    <property type="term" value="P:DNA biosynthetic process"/>
    <property type="evidence" value="ECO:0007669"/>
    <property type="project" value="UniProtKB-ARBA"/>
</dbReference>
<dbReference type="InterPro" id="IPR043502">
    <property type="entry name" value="DNA/RNA_pol_sf"/>
</dbReference>
<dbReference type="InterPro" id="IPR000477">
    <property type="entry name" value="RT_dom"/>
</dbReference>
<dbReference type="SUPFAM" id="SSF56219">
    <property type="entry name" value="DNase I-like"/>
    <property type="match status" value="1"/>
</dbReference>
<comment type="caution">
    <text evidence="2">The sequence shown here is derived from an EMBL/GenBank/DDBJ whole genome shotgun (WGS) entry which is preliminary data.</text>
</comment>
<dbReference type="SUPFAM" id="SSF56672">
    <property type="entry name" value="DNA/RNA polymerases"/>
    <property type="match status" value="1"/>
</dbReference>
<sequence length="1211" mass="138142">MSRHAKNFPDIKVAQLNVHHSPAALNSFLDYCTHKKIDILIISEPPIRKGVPNINKKFSPFYVTPSDNSSRVRSCICILNPSIQPMIISHLSNHDFIAIQIGDIIITSAYATPSYDITPILHRIADVSNYGGGRGLIIAGDFNASHKHWFAKYIDKRGEELLATLLQYNLDTINDCDIPTYDTIRANRRLTSYIDLTIASSTIINHIRNWRVVDDVNMSDHRAIVFDIVNKPNLITVSSTTRWNTTNVDWESWANSIQQGLDDHNLTRSYIDTITAPDDIDYTVACITTCIKSSCDQHFSRYAQCRRRKTPWYNDEELVDLVRQQKSTYRKMRRCFNQSRWISLNNEYQRQRTAYRTRLDILRAAQLKRDIFGQNDQDHYQRVCRMLKGQDILPARTFINCDSPGSTVQNLVDDLFPSDHQETDTPHQAAVRLSIHDWISRHSGINSSYEPVSPIELLNSIQRVKNDKSPGMDNLSPIICKKFIAHHLDIMVAIINCCLRLSYVPYLWKISVVRIIPKPGRESYDKSGSYRPIGLLSILAKVLETIMANRVRKFMQNNCPLSTKQFGFMKKRSTEHALVKLMDNVESNIQNKYHVALVSMDIKGAFNHAWPPGLIKRLIGMNLPEYLIKMITNYNDDRRIVTTFGGVTRVKETNCGTVQGSVLGPLFWNIIVDDLLQRDHGPNVHVQAYADDIVAVVADKSTNGLAESISSLISVTKSWCDQNKLKLAADKTSVVVMTRKLKPPTIPPIIVDNNAIALSDKMKILGIIVDKKMDYRPHVHYIIDKSTRIFRQILGMARSKYGLGCKVIRQLVQSIIAPILMYGSAVFFGAMKFKSIQDDIRRFQRPIAQLACKSYRTAAFISTTAITDIMPFNLQIIERAYINLAKIRRRYWINNELAVPVDTPDESEIDPGPGPMILTGDATVVPEYHVFTKSTLTNRGIGCCVFILGGQTIIDTLVFRMPTYCSLLQADHFCVLKAIEWIIENWPYQHSVYVINNNLGALAHLMKKDKNNLANMAKDIIRTCPHNVAIIWKKTDRSDNIYRNCKRVAKRAANSNRPFDYSMAPMATVKKKEHCDILAEWDKMYRLNKFGTTIKQICSTVGEARKFAPYANFWLSQTLTGHGQFGAHLKRFGFINDPSCPCGNPNQSVVHMINDCRLANRLRADFNDAKRRATNHDERTRITATFFEQLAMMVDMHRSNLHRQIINDTHD</sequence>
<feature type="domain" description="Reverse transcriptase" evidence="1">
    <location>
        <begin position="497"/>
        <end position="769"/>
    </location>
</feature>
<dbReference type="InterPro" id="IPR005135">
    <property type="entry name" value="Endo/exonuclease/phosphatase"/>
</dbReference>
<dbReference type="AlphaFoldDB" id="A0A9D4SGS3"/>
<evidence type="ECO:0000313" key="2">
    <source>
        <dbReference type="EMBL" id="KAH7641093.1"/>
    </source>
</evidence>
<dbReference type="CDD" id="cd01650">
    <property type="entry name" value="RT_nLTR_like"/>
    <property type="match status" value="1"/>
</dbReference>
<dbReference type="Gene3D" id="3.60.10.10">
    <property type="entry name" value="Endonuclease/exonuclease/phosphatase"/>
    <property type="match status" value="1"/>
</dbReference>
<dbReference type="PROSITE" id="PS50878">
    <property type="entry name" value="RT_POL"/>
    <property type="match status" value="1"/>
</dbReference>
<dbReference type="Pfam" id="PF14529">
    <property type="entry name" value="Exo_endo_phos_2"/>
    <property type="match status" value="1"/>
</dbReference>
<dbReference type="GO" id="GO:0003824">
    <property type="term" value="F:catalytic activity"/>
    <property type="evidence" value="ECO:0007669"/>
    <property type="project" value="InterPro"/>
</dbReference>
<dbReference type="Proteomes" id="UP000828236">
    <property type="component" value="Unassembled WGS sequence"/>
</dbReference>
<dbReference type="PANTHER" id="PTHR19446">
    <property type="entry name" value="REVERSE TRANSCRIPTASES"/>
    <property type="match status" value="1"/>
</dbReference>
<protein>
    <recommendedName>
        <fullName evidence="1">Reverse transcriptase domain-containing protein</fullName>
    </recommendedName>
</protein>